<sequence length="378" mass="41704">MPCLNEAETLHVCITKALNWVKSRNLNAEILISDNGSTDGSQEIAASLGARVVDAPLKGYGAALQFGIENAASEYIIMGDSDDSYDFSRLDAFYDKLRDGYDLVMGNRFAGGIDNGAMPWKNRYIGNPILSTIGKLLFKCESNDFHCGLRGFTKTAYKKMDLRTTGMEFASEMVIKANLLKMKIVEVPTTLSVDGRSRPPHLRPWRDGWRHLRFMMLFSPQWLFIIPGLVLMGLSLLVYLTIYSSQITIGAVSFGSNTLIYASLGVALGLLSVFFGLFTGIFGAREGLLPPTHLSKFIIRNSVLEYGCIAAIILVLLGVYFGIDTVAIWAKHDFGNLDYVNVLKKVSLACMLILNGGVLFFSSLMLGFLSLPLRKKTD</sequence>
<feature type="domain" description="Low-salt glycan biosynthesis hexosyltransferase Agl6 C-terminal transmembrane region" evidence="3">
    <location>
        <begin position="277"/>
        <end position="369"/>
    </location>
</feature>
<gene>
    <name evidence="4" type="ORF">RSA13_14815</name>
</gene>
<dbReference type="Pfam" id="PF00535">
    <property type="entry name" value="Glycos_transf_2"/>
    <property type="match status" value="1"/>
</dbReference>
<dbReference type="Proteomes" id="UP000072520">
    <property type="component" value="Unassembled WGS sequence"/>
</dbReference>
<feature type="transmembrane region" description="Helical" evidence="1">
    <location>
        <begin position="346"/>
        <end position="369"/>
    </location>
</feature>
<evidence type="ECO:0000313" key="4">
    <source>
        <dbReference type="EMBL" id="KTS96150.1"/>
    </source>
</evidence>
<keyword evidence="1" id="KW-0472">Membrane</keyword>
<dbReference type="InterPro" id="IPR050256">
    <property type="entry name" value="Glycosyltransferase_2"/>
</dbReference>
<dbReference type="EMBL" id="LDSI01000020">
    <property type="protein sequence ID" value="KTS96150.1"/>
    <property type="molecule type" value="Genomic_DNA"/>
</dbReference>
<evidence type="ECO:0000259" key="3">
    <source>
        <dbReference type="Pfam" id="PF26629"/>
    </source>
</evidence>
<protein>
    <submittedName>
        <fullName evidence="4">Dolichol-P-glucose synthetase</fullName>
    </submittedName>
</protein>
<dbReference type="PANTHER" id="PTHR48090:SF7">
    <property type="entry name" value="RFBJ PROTEIN"/>
    <property type="match status" value="1"/>
</dbReference>
<feature type="transmembrane region" description="Helical" evidence="1">
    <location>
        <begin position="303"/>
        <end position="323"/>
    </location>
</feature>
<feature type="transmembrane region" description="Helical" evidence="1">
    <location>
        <begin position="222"/>
        <end position="240"/>
    </location>
</feature>
<feature type="domain" description="Glycosyltransferase 2-like" evidence="2">
    <location>
        <begin position="1"/>
        <end position="159"/>
    </location>
</feature>
<comment type="caution">
    <text evidence="4">The sequence shown here is derived from an EMBL/GenBank/DDBJ whole genome shotgun (WGS) entry which is preliminary data.</text>
</comment>
<dbReference type="InterPro" id="IPR001173">
    <property type="entry name" value="Glyco_trans_2-like"/>
</dbReference>
<keyword evidence="1" id="KW-0812">Transmembrane</keyword>
<dbReference type="AlphaFoldDB" id="A0AB34VFC3"/>
<dbReference type="InterPro" id="IPR058718">
    <property type="entry name" value="Agl6_TM_C"/>
</dbReference>
<evidence type="ECO:0000313" key="5">
    <source>
        <dbReference type="Proteomes" id="UP000072520"/>
    </source>
</evidence>
<reference evidence="4 5" key="1">
    <citation type="journal article" date="2016" name="Front. Microbiol.">
        <title>Genomic Resource of Rice Seed Associated Bacteria.</title>
        <authorList>
            <person name="Midha S."/>
            <person name="Bansal K."/>
            <person name="Sharma S."/>
            <person name="Kumar N."/>
            <person name="Patil P.P."/>
            <person name="Chaudhry V."/>
            <person name="Patil P.B."/>
        </authorList>
    </citation>
    <scope>NUCLEOTIDE SEQUENCE [LARGE SCALE GENOMIC DNA]</scope>
    <source>
        <strain evidence="4 5">RSA13</strain>
    </source>
</reference>
<evidence type="ECO:0000259" key="2">
    <source>
        <dbReference type="Pfam" id="PF00535"/>
    </source>
</evidence>
<dbReference type="SUPFAM" id="SSF53448">
    <property type="entry name" value="Nucleotide-diphospho-sugar transferases"/>
    <property type="match status" value="1"/>
</dbReference>
<proteinExistence type="predicted"/>
<dbReference type="CDD" id="cd04179">
    <property type="entry name" value="DPM_DPG-synthase_like"/>
    <property type="match status" value="1"/>
</dbReference>
<keyword evidence="1" id="KW-1133">Transmembrane helix</keyword>
<evidence type="ECO:0000256" key="1">
    <source>
        <dbReference type="SAM" id="Phobius"/>
    </source>
</evidence>
<accession>A0AB34VFC3</accession>
<dbReference type="InterPro" id="IPR029044">
    <property type="entry name" value="Nucleotide-diphossugar_trans"/>
</dbReference>
<dbReference type="PANTHER" id="PTHR48090">
    <property type="entry name" value="UNDECAPRENYL-PHOSPHATE 4-DEOXY-4-FORMAMIDO-L-ARABINOSE TRANSFERASE-RELATED"/>
    <property type="match status" value="1"/>
</dbReference>
<feature type="transmembrane region" description="Helical" evidence="1">
    <location>
        <begin position="260"/>
        <end position="282"/>
    </location>
</feature>
<organism evidence="4 5">
    <name type="scientific">Pantoea stewartii</name>
    <dbReference type="NCBI Taxonomy" id="66269"/>
    <lineage>
        <taxon>Bacteria</taxon>
        <taxon>Pseudomonadati</taxon>
        <taxon>Pseudomonadota</taxon>
        <taxon>Gammaproteobacteria</taxon>
        <taxon>Enterobacterales</taxon>
        <taxon>Erwiniaceae</taxon>
        <taxon>Pantoea</taxon>
    </lineage>
</organism>
<dbReference type="Gene3D" id="3.90.550.10">
    <property type="entry name" value="Spore Coat Polysaccharide Biosynthesis Protein SpsA, Chain A"/>
    <property type="match status" value="1"/>
</dbReference>
<dbReference type="Pfam" id="PF26629">
    <property type="entry name" value="GT2_TM_C"/>
    <property type="match status" value="1"/>
</dbReference>
<name>A0AB34VFC3_9GAMM</name>